<dbReference type="PANTHER" id="PTHR42923:SF46">
    <property type="entry name" value="AMINE OXIDASE"/>
    <property type="match status" value="1"/>
</dbReference>
<feature type="region of interest" description="Disordered" evidence="1">
    <location>
        <begin position="1"/>
        <end position="77"/>
    </location>
</feature>
<reference evidence="4" key="1">
    <citation type="journal article" date="2019" name="Int. J. Syst. Evol. Microbiol.">
        <title>The Global Catalogue of Microorganisms (GCM) 10K type strain sequencing project: providing services to taxonomists for standard genome sequencing and annotation.</title>
        <authorList>
            <consortium name="The Broad Institute Genomics Platform"/>
            <consortium name="The Broad Institute Genome Sequencing Center for Infectious Disease"/>
            <person name="Wu L."/>
            <person name="Ma J."/>
        </authorList>
    </citation>
    <scope>NUCLEOTIDE SEQUENCE [LARGE SCALE GENOMIC DNA]</scope>
    <source>
        <strain evidence="4">JCM 3369</strain>
    </source>
</reference>
<dbReference type="Pfam" id="PF01593">
    <property type="entry name" value="Amino_oxidase"/>
    <property type="match status" value="1"/>
</dbReference>
<feature type="compositionally biased region" description="Basic and acidic residues" evidence="1">
    <location>
        <begin position="1"/>
        <end position="20"/>
    </location>
</feature>
<accession>A0ABW2CZ49</accession>
<dbReference type="SUPFAM" id="SSF51905">
    <property type="entry name" value="FAD/NAD(P)-binding domain"/>
    <property type="match status" value="1"/>
</dbReference>
<sequence>MSEHRERDERRSPGTHDGHGAHTAHGAPGTHTAHDGHDGHDAHGAPSTHTAHTAHDGRGQHTAHSAHEGRGVEGRSRRRFLRDAAVAAAAATGATALGAAPSRAAAGGRVAVLGGGVAGLSAAHELAERGFRVTVYERDTLGGKARSVFPPGTGTGGRLDLPGEHGFRFFPGFYFDLTDTMRRTPFPGNADGCWGNLTRATAYMMARAGGREDLTAPFPFPLPPDPRIYDLASFSATIVAGLQTVGRLSLGEATFAAQKLLVYVTSSGERRLGQWDGLTWADYIRADRFSDEYNKLLADGVIRNLAATKSKDASTHSIGLVGEATVWSILGLGNEPGSSVDRVLNGSTGEMWLDPWVAHLRRLGVTFEVGFNVDSLQVSGGRVTGAGVTDAKGASSTVSADWFVVAMPCERAVRLLSPAVLAADPKLASIRSLRTDWMVGLQFFLRKEVPLAPGHVNFMESNWALTSISQAQFWKRDFSTYGDGTVRDCLSVILSDWFTEGNFLKKKAKDCTRAEIAAETWKVMKAHLNDTGRQVLTDDMLHSWFMDPAMVPDGSGGLTNETPLFIQHPGSWKLRPGSRTGIPNLFLAGDWVRTPINVTTMEGANQGARQAVNALLDAAGSRESRCDVHELYETPLFALERANDKVRYRLGLPNQWDVLDTRRP</sequence>
<evidence type="ECO:0000259" key="2">
    <source>
        <dbReference type="Pfam" id="PF01593"/>
    </source>
</evidence>
<dbReference type="RefSeq" id="WP_206681581.1">
    <property type="nucleotide sequence ID" value="NZ_JBHSXS010000069.1"/>
</dbReference>
<dbReference type="Proteomes" id="UP001596380">
    <property type="component" value="Unassembled WGS sequence"/>
</dbReference>
<evidence type="ECO:0000256" key="1">
    <source>
        <dbReference type="SAM" id="MobiDB-lite"/>
    </source>
</evidence>
<dbReference type="InterPro" id="IPR036188">
    <property type="entry name" value="FAD/NAD-bd_sf"/>
</dbReference>
<dbReference type="Gene3D" id="3.50.50.60">
    <property type="entry name" value="FAD/NAD(P)-binding domain"/>
    <property type="match status" value="1"/>
</dbReference>
<dbReference type="InterPro" id="IPR002937">
    <property type="entry name" value="Amino_oxidase"/>
</dbReference>
<feature type="compositionally biased region" description="Basic and acidic residues" evidence="1">
    <location>
        <begin position="53"/>
        <end position="75"/>
    </location>
</feature>
<keyword evidence="4" id="KW-1185">Reference proteome</keyword>
<protein>
    <submittedName>
        <fullName evidence="3">FAD-dependent oxidoreductase</fullName>
    </submittedName>
</protein>
<feature type="domain" description="Amine oxidase" evidence="2">
    <location>
        <begin position="117"/>
        <end position="616"/>
    </location>
</feature>
<feature type="compositionally biased region" description="Low complexity" evidence="1">
    <location>
        <begin position="21"/>
        <end position="31"/>
    </location>
</feature>
<evidence type="ECO:0000313" key="4">
    <source>
        <dbReference type="Proteomes" id="UP001596380"/>
    </source>
</evidence>
<evidence type="ECO:0000313" key="3">
    <source>
        <dbReference type="EMBL" id="MFC6887119.1"/>
    </source>
</evidence>
<gene>
    <name evidence="3" type="ORF">ACFQKB_45675</name>
</gene>
<dbReference type="EMBL" id="JBHSXS010000069">
    <property type="protein sequence ID" value="MFC6887119.1"/>
    <property type="molecule type" value="Genomic_DNA"/>
</dbReference>
<dbReference type="InterPro" id="IPR050464">
    <property type="entry name" value="Zeta_carotene_desat/Oxidored"/>
</dbReference>
<dbReference type="PANTHER" id="PTHR42923">
    <property type="entry name" value="PROTOPORPHYRINOGEN OXIDASE"/>
    <property type="match status" value="1"/>
</dbReference>
<dbReference type="PROSITE" id="PS51318">
    <property type="entry name" value="TAT"/>
    <property type="match status" value="1"/>
</dbReference>
<feature type="compositionally biased region" description="Basic and acidic residues" evidence="1">
    <location>
        <begin position="32"/>
        <end position="43"/>
    </location>
</feature>
<name>A0ABW2CZ49_9ACTN</name>
<comment type="caution">
    <text evidence="3">The sequence shown here is derived from an EMBL/GenBank/DDBJ whole genome shotgun (WGS) entry which is preliminary data.</text>
</comment>
<organism evidence="3 4">
    <name type="scientific">Actinomadura yumaensis</name>
    <dbReference type="NCBI Taxonomy" id="111807"/>
    <lineage>
        <taxon>Bacteria</taxon>
        <taxon>Bacillati</taxon>
        <taxon>Actinomycetota</taxon>
        <taxon>Actinomycetes</taxon>
        <taxon>Streptosporangiales</taxon>
        <taxon>Thermomonosporaceae</taxon>
        <taxon>Actinomadura</taxon>
    </lineage>
</organism>
<dbReference type="InterPro" id="IPR006311">
    <property type="entry name" value="TAT_signal"/>
</dbReference>
<proteinExistence type="predicted"/>